<evidence type="ECO:0000313" key="2">
    <source>
        <dbReference type="Proteomes" id="UP000634136"/>
    </source>
</evidence>
<dbReference type="AlphaFoldDB" id="A0A834TZA5"/>
<organism evidence="1 2">
    <name type="scientific">Senna tora</name>
    <dbReference type="NCBI Taxonomy" id="362788"/>
    <lineage>
        <taxon>Eukaryota</taxon>
        <taxon>Viridiplantae</taxon>
        <taxon>Streptophyta</taxon>
        <taxon>Embryophyta</taxon>
        <taxon>Tracheophyta</taxon>
        <taxon>Spermatophyta</taxon>
        <taxon>Magnoliopsida</taxon>
        <taxon>eudicotyledons</taxon>
        <taxon>Gunneridae</taxon>
        <taxon>Pentapetalae</taxon>
        <taxon>rosids</taxon>
        <taxon>fabids</taxon>
        <taxon>Fabales</taxon>
        <taxon>Fabaceae</taxon>
        <taxon>Caesalpinioideae</taxon>
        <taxon>Cassia clade</taxon>
        <taxon>Senna</taxon>
    </lineage>
</organism>
<dbReference type="Proteomes" id="UP000634136">
    <property type="component" value="Unassembled WGS sequence"/>
</dbReference>
<gene>
    <name evidence="1" type="ORF">G2W53_013663</name>
</gene>
<protein>
    <submittedName>
        <fullName evidence="1">Uncharacterized protein</fullName>
    </submittedName>
</protein>
<accession>A0A834TZA5</accession>
<keyword evidence="2" id="KW-1185">Reference proteome</keyword>
<sequence>MAENPDIQEFEEYISKSKYAKHQIKGRKEAFQFWYLTNYLQILICGTVRHREDRRILQQWCSSMDDDDDMLVLCFSYSKSKYCVCFDSMQRHVVLARQRCIGSLVVVVVIVTTRKNEMRRKYSHPTKDQCLNGKTDIEETINRARTMSSSYRRAQEISQVVTESISTKKALMTTA</sequence>
<name>A0A834TZA5_9FABA</name>
<evidence type="ECO:0000313" key="1">
    <source>
        <dbReference type="EMBL" id="KAF7831330.1"/>
    </source>
</evidence>
<reference evidence="1" key="1">
    <citation type="submission" date="2020-09" db="EMBL/GenBank/DDBJ databases">
        <title>Genome-Enabled Discovery of Anthraquinone Biosynthesis in Senna tora.</title>
        <authorList>
            <person name="Kang S.-H."/>
            <person name="Pandey R.P."/>
            <person name="Lee C.-M."/>
            <person name="Sim J.-S."/>
            <person name="Jeong J.-T."/>
            <person name="Choi B.-S."/>
            <person name="Jung M."/>
            <person name="Ginzburg D."/>
            <person name="Zhao K."/>
            <person name="Won S.Y."/>
            <person name="Oh T.-J."/>
            <person name="Yu Y."/>
            <person name="Kim N.-H."/>
            <person name="Lee O.R."/>
            <person name="Lee T.-H."/>
            <person name="Bashyal P."/>
            <person name="Kim T.-S."/>
            <person name="Lee W.-H."/>
            <person name="Kawkins C."/>
            <person name="Kim C.-K."/>
            <person name="Kim J.S."/>
            <person name="Ahn B.O."/>
            <person name="Rhee S.Y."/>
            <person name="Sohng J.K."/>
        </authorList>
    </citation>
    <scope>NUCLEOTIDE SEQUENCE</scope>
    <source>
        <tissue evidence="1">Leaf</tissue>
    </source>
</reference>
<comment type="caution">
    <text evidence="1">The sequence shown here is derived from an EMBL/GenBank/DDBJ whole genome shotgun (WGS) entry which is preliminary data.</text>
</comment>
<dbReference type="EMBL" id="JAAIUW010000005">
    <property type="protein sequence ID" value="KAF7831330.1"/>
    <property type="molecule type" value="Genomic_DNA"/>
</dbReference>
<proteinExistence type="predicted"/>